<dbReference type="AlphaFoldDB" id="A0A8J6NU90"/>
<comment type="caution">
    <text evidence="2">The sequence shown here is derived from an EMBL/GenBank/DDBJ whole genome shotgun (WGS) entry which is preliminary data.</text>
</comment>
<name>A0A8J6NU90_9BACT</name>
<accession>A0A8J6NU90</accession>
<evidence type="ECO:0000313" key="3">
    <source>
        <dbReference type="Proteomes" id="UP000603434"/>
    </source>
</evidence>
<organism evidence="2 3">
    <name type="scientific">Candidatus Desulfatibia profunda</name>
    <dbReference type="NCBI Taxonomy" id="2841695"/>
    <lineage>
        <taxon>Bacteria</taxon>
        <taxon>Pseudomonadati</taxon>
        <taxon>Thermodesulfobacteriota</taxon>
        <taxon>Desulfobacteria</taxon>
        <taxon>Desulfobacterales</taxon>
        <taxon>Desulfobacterales incertae sedis</taxon>
        <taxon>Candidatus Desulfatibia</taxon>
    </lineage>
</organism>
<evidence type="ECO:0000313" key="2">
    <source>
        <dbReference type="EMBL" id="MBC8362442.1"/>
    </source>
</evidence>
<protein>
    <recommendedName>
        <fullName evidence="1">Putative heavy-metal chelation domain-containing protein</fullName>
    </recommendedName>
</protein>
<reference evidence="2 3" key="1">
    <citation type="submission" date="2020-08" db="EMBL/GenBank/DDBJ databases">
        <title>Bridging the membrane lipid divide: bacteria of the FCB group superphylum have the potential to synthesize archaeal ether lipids.</title>
        <authorList>
            <person name="Villanueva L."/>
            <person name="Von Meijenfeldt F.A.B."/>
            <person name="Westbye A.B."/>
            <person name="Yadav S."/>
            <person name="Hopmans E.C."/>
            <person name="Dutilh B.E."/>
            <person name="Sinninghe Damste J.S."/>
        </authorList>
    </citation>
    <scope>NUCLEOTIDE SEQUENCE [LARGE SCALE GENOMIC DNA]</scope>
    <source>
        <strain evidence="2">NIOZ-UU30</strain>
    </source>
</reference>
<dbReference type="Proteomes" id="UP000603434">
    <property type="component" value="Unassembled WGS sequence"/>
</dbReference>
<dbReference type="SUPFAM" id="SSF159713">
    <property type="entry name" value="Dhaf3308-like"/>
    <property type="match status" value="1"/>
</dbReference>
<feature type="domain" description="Putative heavy-metal chelation" evidence="1">
    <location>
        <begin position="138"/>
        <end position="213"/>
    </location>
</feature>
<dbReference type="InterPro" id="IPR007161">
    <property type="entry name" value="DUF364"/>
</dbReference>
<dbReference type="Gene3D" id="3.40.50.11590">
    <property type="match status" value="1"/>
</dbReference>
<sequence length="241" mass="27098">MKNLYDDIRQHAFKLVEIHHLHDEPVRIQARVLSPEEAIGNPEADDFPLQKGKERLMQAEFGTGVGQAFTDQYGHYEGKLKDVLSMPLTNNFRRAVFVAAVNAVMRHLKLIDRTVHCRDKEPAQCAAELVAYIKQRYGQVKVTQVGFQPRMVENLAKEFDYRILDLDPDNIGSRKYGALIEGPETAADAVGWADLLLVTGTILVNATITDFLTKKPILFYGTTIAGAAHLMNWDRFCAKGK</sequence>
<dbReference type="EMBL" id="JACNJH010000192">
    <property type="protein sequence ID" value="MBC8362442.1"/>
    <property type="molecule type" value="Genomic_DNA"/>
</dbReference>
<gene>
    <name evidence="2" type="ORF">H8E23_13710</name>
</gene>
<dbReference type="Pfam" id="PF04016">
    <property type="entry name" value="DUF364"/>
    <property type="match status" value="1"/>
</dbReference>
<evidence type="ECO:0000259" key="1">
    <source>
        <dbReference type="Pfam" id="PF04016"/>
    </source>
</evidence>
<proteinExistence type="predicted"/>